<gene>
    <name evidence="4" type="ORF">FJV41_44685</name>
</gene>
<comment type="caution">
    <text evidence="4">The sequence shown here is derived from an EMBL/GenBank/DDBJ whole genome shotgun (WGS) entry which is preliminary data.</text>
</comment>
<dbReference type="Gene3D" id="1.10.4080.10">
    <property type="entry name" value="ADP-ribosylation/Crystallin J1"/>
    <property type="match status" value="1"/>
</dbReference>
<evidence type="ECO:0000256" key="2">
    <source>
        <dbReference type="ARBA" id="ARBA00022801"/>
    </source>
</evidence>
<dbReference type="EMBL" id="VIFM01000348">
    <property type="protein sequence ID" value="TQF09413.1"/>
    <property type="molecule type" value="Genomic_DNA"/>
</dbReference>
<feature type="binding site" evidence="3">
    <location>
        <position position="60"/>
    </location>
    <ligand>
        <name>Mg(2+)</name>
        <dbReference type="ChEBI" id="CHEBI:18420"/>
        <label>1</label>
    </ligand>
</feature>
<dbReference type="PANTHER" id="PTHR16222">
    <property type="entry name" value="ADP-RIBOSYLGLYCOHYDROLASE"/>
    <property type="match status" value="1"/>
</dbReference>
<feature type="binding site" evidence="3">
    <location>
        <position position="268"/>
    </location>
    <ligand>
        <name>Mg(2+)</name>
        <dbReference type="ChEBI" id="CHEBI:18420"/>
        <label>1</label>
    </ligand>
</feature>
<keyword evidence="2 4" id="KW-0378">Hydrolase</keyword>
<dbReference type="RefSeq" id="WP_141648745.1">
    <property type="nucleotide sequence ID" value="NZ_VIFM01000348.1"/>
</dbReference>
<keyword evidence="3" id="KW-0479">Metal-binding</keyword>
<keyword evidence="3" id="KW-0460">Magnesium</keyword>
<dbReference type="AlphaFoldDB" id="A0A540WK77"/>
<keyword evidence="5" id="KW-1185">Reference proteome</keyword>
<evidence type="ECO:0000313" key="5">
    <source>
        <dbReference type="Proteomes" id="UP000315369"/>
    </source>
</evidence>
<dbReference type="Proteomes" id="UP000315369">
    <property type="component" value="Unassembled WGS sequence"/>
</dbReference>
<feature type="binding site" evidence="3">
    <location>
        <position position="62"/>
    </location>
    <ligand>
        <name>Mg(2+)</name>
        <dbReference type="ChEBI" id="CHEBI:18420"/>
        <label>1</label>
    </ligand>
</feature>
<dbReference type="InterPro" id="IPR005502">
    <property type="entry name" value="Ribosyl_crysJ1"/>
</dbReference>
<dbReference type="InterPro" id="IPR050792">
    <property type="entry name" value="ADP-ribosylglycohydrolase"/>
</dbReference>
<comment type="similarity">
    <text evidence="1">Belongs to the ADP-ribosylglycohydrolase family.</text>
</comment>
<feature type="binding site" evidence="3">
    <location>
        <position position="269"/>
    </location>
    <ligand>
        <name>Mg(2+)</name>
        <dbReference type="ChEBI" id="CHEBI:18420"/>
        <label>1</label>
    </ligand>
</feature>
<feature type="binding site" evidence="3">
    <location>
        <position position="61"/>
    </location>
    <ligand>
        <name>Mg(2+)</name>
        <dbReference type="ChEBI" id="CHEBI:18420"/>
        <label>1</label>
    </ligand>
</feature>
<proteinExistence type="inferred from homology"/>
<evidence type="ECO:0000256" key="3">
    <source>
        <dbReference type="PIRSR" id="PIRSR605502-1"/>
    </source>
</evidence>
<dbReference type="GO" id="GO:0016787">
    <property type="term" value="F:hydrolase activity"/>
    <property type="evidence" value="ECO:0007669"/>
    <property type="project" value="UniProtKB-KW"/>
</dbReference>
<reference evidence="4 5" key="1">
    <citation type="submission" date="2019-06" db="EMBL/GenBank/DDBJ databases">
        <authorList>
            <person name="Livingstone P."/>
            <person name="Whitworth D."/>
        </authorList>
    </citation>
    <scope>NUCLEOTIDE SEQUENCE [LARGE SCALE GENOMIC DNA]</scope>
    <source>
        <strain evidence="4 5">AM401</strain>
    </source>
</reference>
<dbReference type="GO" id="GO:0046872">
    <property type="term" value="F:metal ion binding"/>
    <property type="evidence" value="ECO:0007669"/>
    <property type="project" value="UniProtKB-KW"/>
</dbReference>
<comment type="cofactor">
    <cofactor evidence="3">
        <name>Mg(2+)</name>
        <dbReference type="ChEBI" id="CHEBI:18420"/>
    </cofactor>
    <text evidence="3">Binds 2 magnesium ions per subunit.</text>
</comment>
<evidence type="ECO:0000256" key="1">
    <source>
        <dbReference type="ARBA" id="ARBA00010702"/>
    </source>
</evidence>
<dbReference type="Pfam" id="PF03747">
    <property type="entry name" value="ADP_ribosyl_GH"/>
    <property type="match status" value="1"/>
</dbReference>
<evidence type="ECO:0000313" key="4">
    <source>
        <dbReference type="EMBL" id="TQF09413.1"/>
    </source>
</evidence>
<protein>
    <submittedName>
        <fullName evidence="4">ADP-ribosylglycohydrolase family protein</fullName>
    </submittedName>
</protein>
<dbReference type="SUPFAM" id="SSF101478">
    <property type="entry name" value="ADP-ribosylglycohydrolase"/>
    <property type="match status" value="1"/>
</dbReference>
<sequence>MVTREERIEGGLLGLLVGDALGVPYEFHPSERIPSADAIEFEPPAGFGRSHPDVPPGTWSDDGAHALCLLDSLLYQGRLDLEDLGRRLVNWREWGYLAVDGQVFDVGIQTDRALSMFRAGVPGTSSGPSGQQDNGNGSLMRVLPLALWHRGTDAELASDAMLQSLVTHGHLRSRVCCALYCLWARRALEGLDRPWDAALEAFRALHPEGTEARTELDDAVLPRGAEDTPGRGSGYVVDCLRSARDCVAAGGGYEQVVRAAVRLGNDTDTTAAVAGGVAGVLLGARAIPERWRSALRGRELLEPLLRKLLVHAAR</sequence>
<dbReference type="PANTHER" id="PTHR16222:SF24">
    <property type="entry name" value="ADP-RIBOSYLHYDROLASE ARH3"/>
    <property type="match status" value="1"/>
</dbReference>
<feature type="binding site" evidence="3">
    <location>
        <position position="266"/>
    </location>
    <ligand>
        <name>Mg(2+)</name>
        <dbReference type="ChEBI" id="CHEBI:18420"/>
        <label>1</label>
    </ligand>
</feature>
<accession>A0A540WK77</accession>
<organism evidence="4 5">
    <name type="scientific">Myxococcus llanfairpwllgwyngyllgogerychwyrndrobwllllantysiliogogogochensis</name>
    <dbReference type="NCBI Taxonomy" id="2590453"/>
    <lineage>
        <taxon>Bacteria</taxon>
        <taxon>Pseudomonadati</taxon>
        <taxon>Myxococcota</taxon>
        <taxon>Myxococcia</taxon>
        <taxon>Myxococcales</taxon>
        <taxon>Cystobacterineae</taxon>
        <taxon>Myxococcaceae</taxon>
        <taxon>Myxococcus</taxon>
    </lineage>
</organism>
<dbReference type="OrthoDB" id="9806482at2"/>
<dbReference type="InterPro" id="IPR036705">
    <property type="entry name" value="Ribosyl_crysJ1_sf"/>
</dbReference>
<name>A0A540WK77_9BACT</name>